<dbReference type="PANTHER" id="PTHR45982:SF1">
    <property type="entry name" value="REGULATOR OF CHROMOSOME CONDENSATION"/>
    <property type="match status" value="1"/>
</dbReference>
<evidence type="ECO:0000313" key="3">
    <source>
        <dbReference type="EMBL" id="OHT09442.1"/>
    </source>
</evidence>
<dbReference type="PROSITE" id="PS50012">
    <property type="entry name" value="RCC1_3"/>
    <property type="match status" value="2"/>
</dbReference>
<feature type="repeat" description="RCC1" evidence="1">
    <location>
        <begin position="352"/>
        <end position="403"/>
    </location>
</feature>
<dbReference type="InterPro" id="IPR000408">
    <property type="entry name" value="Reg_chr_condens"/>
</dbReference>
<evidence type="ECO:0000256" key="2">
    <source>
        <dbReference type="SAM" id="Coils"/>
    </source>
</evidence>
<dbReference type="GO" id="GO:0005737">
    <property type="term" value="C:cytoplasm"/>
    <property type="evidence" value="ECO:0007669"/>
    <property type="project" value="TreeGrafter"/>
</dbReference>
<keyword evidence="2" id="KW-0175">Coiled coil</keyword>
<dbReference type="Gene3D" id="2.130.10.30">
    <property type="entry name" value="Regulator of chromosome condensation 1/beta-lactamase-inhibitor protein II"/>
    <property type="match status" value="2"/>
</dbReference>
<dbReference type="EMBL" id="MLAK01000638">
    <property type="protein sequence ID" value="OHT09442.1"/>
    <property type="molecule type" value="Genomic_DNA"/>
</dbReference>
<dbReference type="AlphaFoldDB" id="A0A1J4KEK1"/>
<dbReference type="Proteomes" id="UP000179807">
    <property type="component" value="Unassembled WGS sequence"/>
</dbReference>
<feature type="repeat" description="RCC1" evidence="1">
    <location>
        <begin position="300"/>
        <end position="351"/>
    </location>
</feature>
<comment type="caution">
    <text evidence="3">The sequence shown here is derived from an EMBL/GenBank/DDBJ whole genome shotgun (WGS) entry which is preliminary data.</text>
</comment>
<dbReference type="VEuPathDB" id="TrichDB:TRFO_04496"/>
<name>A0A1J4KEK1_9EUKA</name>
<gene>
    <name evidence="3" type="ORF">TRFO_04496</name>
</gene>
<dbReference type="InterPro" id="IPR009091">
    <property type="entry name" value="RCC1/BLIP-II"/>
</dbReference>
<dbReference type="PRINTS" id="PR00633">
    <property type="entry name" value="RCCNDNSATION"/>
</dbReference>
<sequence>MIHKLQRVQYSMNIQYDMQIIRKSFKGRYKNHQKVTSKNEIEWLFELLAQNKIPMSLYASGFNHEGQLLAASNKKVATEDGIFQCISPPLKMNIDPRSIVSFSIGFSHCAYVTKAGRAYAAGDDEEFQIGTLYRKKYDQATEVKFPGVYDKFVSVQCGMIYTMYMTEKGTLIYCHQNSDDKKPAIHRLETKVVYISGGSDRAVAIDENGDIFIFSADNPNVSPTRVHLNEAVFDVYCGDDFVVAISLSGKLYASGSLNPLIKQSSKDAITKFIEISSMRGNKFARVSANCAHCVAITEDGRVFTAGSNDSGQLGIGVCDESIEFIQIVSIEPNRALSAAAGIDHSLIVTTEGKLLSCGHNDVGQLMLDTISDDVFRPKQTNNISGKVTQAWAGTGTSVVLTDMESLIHRGRQYFLGDDPHEDEVRNLRYEIETLKETIRQLQEENENLKKQLANK</sequence>
<accession>A0A1J4KEK1</accession>
<dbReference type="PANTHER" id="PTHR45982">
    <property type="entry name" value="REGULATOR OF CHROMOSOME CONDENSATION"/>
    <property type="match status" value="1"/>
</dbReference>
<dbReference type="Pfam" id="PF13540">
    <property type="entry name" value="RCC1_2"/>
    <property type="match status" value="2"/>
</dbReference>
<proteinExistence type="predicted"/>
<dbReference type="RefSeq" id="XP_068362578.1">
    <property type="nucleotide sequence ID" value="XM_068491938.1"/>
</dbReference>
<dbReference type="OrthoDB" id="10253607at2759"/>
<reference evidence="3" key="1">
    <citation type="submission" date="2016-10" db="EMBL/GenBank/DDBJ databases">
        <authorList>
            <person name="Benchimol M."/>
            <person name="Almeida L.G."/>
            <person name="Vasconcelos A.T."/>
            <person name="Perreira-Neves A."/>
            <person name="Rosa I.A."/>
            <person name="Tasca T."/>
            <person name="Bogo M.R."/>
            <person name="de Souza W."/>
        </authorList>
    </citation>
    <scope>NUCLEOTIDE SEQUENCE [LARGE SCALE GENOMIC DNA]</scope>
    <source>
        <strain evidence="3">K</strain>
    </source>
</reference>
<evidence type="ECO:0000256" key="1">
    <source>
        <dbReference type="PROSITE-ProRule" id="PRU00235"/>
    </source>
</evidence>
<dbReference type="SUPFAM" id="SSF50985">
    <property type="entry name" value="RCC1/BLIP-II"/>
    <property type="match status" value="2"/>
</dbReference>
<keyword evidence="4" id="KW-1185">Reference proteome</keyword>
<organism evidence="3 4">
    <name type="scientific">Tritrichomonas foetus</name>
    <dbReference type="NCBI Taxonomy" id="1144522"/>
    <lineage>
        <taxon>Eukaryota</taxon>
        <taxon>Metamonada</taxon>
        <taxon>Parabasalia</taxon>
        <taxon>Tritrichomonadida</taxon>
        <taxon>Tritrichomonadidae</taxon>
        <taxon>Tritrichomonas</taxon>
    </lineage>
</organism>
<feature type="coiled-coil region" evidence="2">
    <location>
        <begin position="424"/>
        <end position="454"/>
    </location>
</feature>
<dbReference type="GeneID" id="94826642"/>
<evidence type="ECO:0000313" key="4">
    <source>
        <dbReference type="Proteomes" id="UP000179807"/>
    </source>
</evidence>
<dbReference type="InterPro" id="IPR051553">
    <property type="entry name" value="Ran_GTPase-activating"/>
</dbReference>
<dbReference type="GO" id="GO:0005085">
    <property type="term" value="F:guanyl-nucleotide exchange factor activity"/>
    <property type="evidence" value="ECO:0007669"/>
    <property type="project" value="TreeGrafter"/>
</dbReference>
<protein>
    <submittedName>
        <fullName evidence="3">Uncharacterized protein</fullName>
    </submittedName>
</protein>